<dbReference type="InterPro" id="IPR008991">
    <property type="entry name" value="Translation_prot_SH3-like_sf"/>
</dbReference>
<accession>E8RAE2</accession>
<dbReference type="KEGG" id="dmu:Desmu_0033"/>
<dbReference type="GeneID" id="10152712"/>
<dbReference type="InterPro" id="IPR036948">
    <property type="entry name" value="Ribosomal_eL21_sf"/>
</dbReference>
<dbReference type="PROSITE" id="PS01171">
    <property type="entry name" value="RIBOSOMAL_L21E"/>
    <property type="match status" value="1"/>
</dbReference>
<evidence type="ECO:0000256" key="3">
    <source>
        <dbReference type="ARBA" id="ARBA00023274"/>
    </source>
</evidence>
<evidence type="ECO:0000256" key="4">
    <source>
        <dbReference type="ARBA" id="ARBA00035219"/>
    </source>
</evidence>
<dbReference type="HOGENOM" id="CLU_103610_1_1_2"/>
<keyword evidence="7" id="KW-1185">Reference proteome</keyword>
<dbReference type="HAMAP" id="MF_00369">
    <property type="entry name" value="Ribosomal_eL21"/>
    <property type="match status" value="1"/>
</dbReference>
<evidence type="ECO:0000313" key="6">
    <source>
        <dbReference type="EMBL" id="ADV64352.1"/>
    </source>
</evidence>
<dbReference type="FunFam" id="2.30.30.70:FF:000001">
    <property type="entry name" value="60S ribosomal protein L21"/>
    <property type="match status" value="1"/>
</dbReference>
<evidence type="ECO:0000256" key="5">
    <source>
        <dbReference type="HAMAP-Rule" id="MF_00369"/>
    </source>
</evidence>
<dbReference type="GO" id="GO:0005840">
    <property type="term" value="C:ribosome"/>
    <property type="evidence" value="ECO:0007669"/>
    <property type="project" value="UniProtKB-KW"/>
</dbReference>
<keyword evidence="3 5" id="KW-0687">Ribonucleoprotein</keyword>
<dbReference type="Gene3D" id="2.30.30.70">
    <property type="entry name" value="Ribosomal protein L21"/>
    <property type="match status" value="1"/>
</dbReference>
<dbReference type="AlphaFoldDB" id="E8RAE2"/>
<dbReference type="Pfam" id="PF01157">
    <property type="entry name" value="Ribosomal_L21e"/>
    <property type="match status" value="1"/>
</dbReference>
<dbReference type="SUPFAM" id="SSF50104">
    <property type="entry name" value="Translation proteins SH3-like domain"/>
    <property type="match status" value="1"/>
</dbReference>
<comment type="similarity">
    <text evidence="1 5">Belongs to the eukaryotic ribosomal protein eL21 family.</text>
</comment>
<dbReference type="Proteomes" id="UP000001068">
    <property type="component" value="Chromosome"/>
</dbReference>
<name>E8RAE2_DESM0</name>
<sequence length="105" mass="11988">MVKAPKGYRHRTRKLLKKNIREKGSVPSLSLIMREYKEGEKVHIVINPSVHSGMPHRRYHGRTGIVVGKRGKAYVVKVMMGSKEKTLFVRPEHIRPAPLPQAQQA</sequence>
<keyword evidence="2 5" id="KW-0689">Ribosomal protein</keyword>
<dbReference type="GO" id="GO:0003735">
    <property type="term" value="F:structural constituent of ribosome"/>
    <property type="evidence" value="ECO:0007669"/>
    <property type="project" value="InterPro"/>
</dbReference>
<dbReference type="OrthoDB" id="6295at2157"/>
<dbReference type="STRING" id="765177.Desmu_0033"/>
<dbReference type="InterPro" id="IPR001147">
    <property type="entry name" value="Ribosomal_eL21"/>
</dbReference>
<dbReference type="EMBL" id="CP002363">
    <property type="protein sequence ID" value="ADV64352.1"/>
    <property type="molecule type" value="Genomic_DNA"/>
</dbReference>
<evidence type="ECO:0000313" key="7">
    <source>
        <dbReference type="Proteomes" id="UP000001068"/>
    </source>
</evidence>
<dbReference type="RefSeq" id="WP_013561574.1">
    <property type="nucleotide sequence ID" value="NC_014961.1"/>
</dbReference>
<dbReference type="NCBIfam" id="NF003303">
    <property type="entry name" value="PRK04306.1"/>
    <property type="match status" value="1"/>
</dbReference>
<reference evidence="7" key="1">
    <citation type="submission" date="2010-11" db="EMBL/GenBank/DDBJ databases">
        <title>The complete genome of Desulfurococcus mucosus DSM 2162.</title>
        <authorList>
            <consortium name="US DOE Joint Genome Institute (JGI-PGF)"/>
            <person name="Lucas S."/>
            <person name="Copeland A."/>
            <person name="Lapidus A."/>
            <person name="Bruce D."/>
            <person name="Goodwin L."/>
            <person name="Pitluck S."/>
            <person name="Kyrpides N."/>
            <person name="Mavromatis K."/>
            <person name="Pagani I."/>
            <person name="Ivanova N."/>
            <person name="Ovchinnikova G."/>
            <person name="Chertkov O."/>
            <person name="Held B."/>
            <person name="Brettin T."/>
            <person name="Detter J.C."/>
            <person name="Tapia R."/>
            <person name="Han C."/>
            <person name="Land M."/>
            <person name="Hauser L."/>
            <person name="Markowitz V."/>
            <person name="Cheng J.-F."/>
            <person name="Hugenholtz P."/>
            <person name="Woyke T."/>
            <person name="Wu D."/>
            <person name="Wirth R."/>
            <person name="Bilek Y."/>
            <person name="Hader T."/>
            <person name="Klenk H.-P."/>
            <person name="Eisen J.A."/>
        </authorList>
    </citation>
    <scope>NUCLEOTIDE SEQUENCE [LARGE SCALE GENOMIC DNA]</scope>
    <source>
        <strain evidence="7">ATCC 35584 / DSM 2162 / JCM 9187 / O7/1</strain>
    </source>
</reference>
<reference evidence="6 7" key="2">
    <citation type="journal article" date="2011" name="Stand. Genomic Sci.">
        <title>Complete genome sequence of Desulfurococcus mucosus type strain (O7/1).</title>
        <authorList>
            <person name="Wirth R."/>
            <person name="Chertkov O."/>
            <person name="Held B."/>
            <person name="Lapidus A."/>
            <person name="Nolan M."/>
            <person name="Lucas S."/>
            <person name="Hammon N."/>
            <person name="Deshpande S."/>
            <person name="Cheng J.F."/>
            <person name="Tapia R."/>
            <person name="Han C."/>
            <person name="Goodwin L."/>
            <person name="Pitluck S."/>
            <person name="Liolios K."/>
            <person name="Ioanna P."/>
            <person name="Ivanova N."/>
            <person name="Mavromatis K."/>
            <person name="Mikhailova N."/>
            <person name="Pati A."/>
            <person name="Chen A."/>
            <person name="Palaniappan K."/>
            <person name="Land M."/>
            <person name="Hauser L."/>
            <person name="Chang Y.J."/>
            <person name="Jeffries C.D."/>
            <person name="Bilek Y."/>
            <person name="Hader T."/>
            <person name="Rohde M."/>
            <person name="Spring S."/>
            <person name="Sikorski J."/>
            <person name="Goker M."/>
            <person name="Woyke T."/>
            <person name="Bristow J."/>
            <person name="Eisen J.A."/>
            <person name="Markowitz V."/>
            <person name="Hugenholtz P."/>
            <person name="Kyrpides N.C."/>
            <person name="Klenk H.P."/>
        </authorList>
    </citation>
    <scope>NUCLEOTIDE SEQUENCE [LARGE SCALE GENOMIC DNA]</scope>
    <source>
        <strain evidence="7">ATCC 35584 / DSM 2162 / JCM 9187 / O7/1</strain>
    </source>
</reference>
<gene>
    <name evidence="5" type="primary">rpl21e</name>
    <name evidence="6" type="ordered locus">Desmu_0033</name>
</gene>
<evidence type="ECO:0000256" key="2">
    <source>
        <dbReference type="ARBA" id="ARBA00022980"/>
    </source>
</evidence>
<dbReference type="InterPro" id="IPR018259">
    <property type="entry name" value="Ribosomal_eL21_CS"/>
</dbReference>
<dbReference type="PANTHER" id="PTHR20981">
    <property type="entry name" value="60S RIBOSOMAL PROTEIN L21"/>
    <property type="match status" value="1"/>
</dbReference>
<organism evidence="6 7">
    <name type="scientific">Desulfurococcus mucosus (strain ATCC 35584 / DSM 2162 / JCM 9187 / O7/1)</name>
    <dbReference type="NCBI Taxonomy" id="765177"/>
    <lineage>
        <taxon>Archaea</taxon>
        <taxon>Thermoproteota</taxon>
        <taxon>Thermoprotei</taxon>
        <taxon>Desulfurococcales</taxon>
        <taxon>Desulfurococcaceae</taxon>
        <taxon>Desulfurococcus</taxon>
    </lineage>
</organism>
<dbReference type="GO" id="GO:0006412">
    <property type="term" value="P:translation"/>
    <property type="evidence" value="ECO:0007669"/>
    <property type="project" value="UniProtKB-UniRule"/>
</dbReference>
<dbReference type="InterPro" id="IPR022856">
    <property type="entry name" value="Ribosomal_eL21_arc"/>
</dbReference>
<protein>
    <recommendedName>
        <fullName evidence="4 5">Large ribosomal subunit protein eL21</fullName>
    </recommendedName>
</protein>
<dbReference type="GO" id="GO:1990904">
    <property type="term" value="C:ribonucleoprotein complex"/>
    <property type="evidence" value="ECO:0007669"/>
    <property type="project" value="UniProtKB-KW"/>
</dbReference>
<evidence type="ECO:0000256" key="1">
    <source>
        <dbReference type="ARBA" id="ARBA00008427"/>
    </source>
</evidence>
<dbReference type="eggNOG" id="arCOG04129">
    <property type="taxonomic scope" value="Archaea"/>
</dbReference>
<proteinExistence type="inferred from homology"/>